<protein>
    <submittedName>
        <fullName evidence="8">Arylsulfatase</fullName>
        <ecNumber evidence="8">3.1.6.1</ecNumber>
    </submittedName>
</protein>
<dbReference type="GO" id="GO:0004065">
    <property type="term" value="F:arylsulfatase activity"/>
    <property type="evidence" value="ECO:0007669"/>
    <property type="project" value="UniProtKB-EC"/>
</dbReference>
<feature type="signal peptide" evidence="6">
    <location>
        <begin position="1"/>
        <end position="32"/>
    </location>
</feature>
<dbReference type="InterPro" id="IPR024607">
    <property type="entry name" value="Sulfatase_CS"/>
</dbReference>
<reference evidence="8 9" key="1">
    <citation type="journal article" date="2016" name="Front. Microbiol.">
        <title>Fuerstia marisgermanicae gen. nov., sp. nov., an Unusual Member of the Phylum Planctomycetes from the German Wadden Sea.</title>
        <authorList>
            <person name="Kohn T."/>
            <person name="Heuer A."/>
            <person name="Jogler M."/>
            <person name="Vollmers J."/>
            <person name="Boedeker C."/>
            <person name="Bunk B."/>
            <person name="Rast P."/>
            <person name="Borchert D."/>
            <person name="Glockner I."/>
            <person name="Freese H.M."/>
            <person name="Klenk H.P."/>
            <person name="Overmann J."/>
            <person name="Kaster A.K."/>
            <person name="Rohde M."/>
            <person name="Wiegand S."/>
            <person name="Jogler C."/>
        </authorList>
    </citation>
    <scope>NUCLEOTIDE SEQUENCE [LARGE SCALE GENOMIC DNA]</scope>
    <source>
        <strain evidence="8 9">NH11</strain>
    </source>
</reference>
<feature type="region of interest" description="Disordered" evidence="5">
    <location>
        <begin position="273"/>
        <end position="297"/>
    </location>
</feature>
<dbReference type="EC" id="3.1.6.1" evidence="8"/>
<dbReference type="PROSITE" id="PS00523">
    <property type="entry name" value="SULFATASE_1"/>
    <property type="match status" value="1"/>
</dbReference>
<accession>A0A1P8WNR8</accession>
<evidence type="ECO:0000256" key="1">
    <source>
        <dbReference type="ARBA" id="ARBA00008779"/>
    </source>
</evidence>
<name>A0A1P8WNR8_9PLAN</name>
<dbReference type="RefSeq" id="WP_077028574.1">
    <property type="nucleotide sequence ID" value="NZ_CP017641.1"/>
</dbReference>
<evidence type="ECO:0000256" key="3">
    <source>
        <dbReference type="ARBA" id="ARBA00022801"/>
    </source>
</evidence>
<keyword evidence="4" id="KW-0106">Calcium</keyword>
<evidence type="ECO:0000259" key="7">
    <source>
        <dbReference type="Pfam" id="PF00884"/>
    </source>
</evidence>
<dbReference type="GO" id="GO:0046872">
    <property type="term" value="F:metal ion binding"/>
    <property type="evidence" value="ECO:0007669"/>
    <property type="project" value="UniProtKB-KW"/>
</dbReference>
<keyword evidence="9" id="KW-1185">Reference proteome</keyword>
<dbReference type="AlphaFoldDB" id="A0A1P8WNR8"/>
<keyword evidence="6" id="KW-0732">Signal</keyword>
<dbReference type="Gene3D" id="3.40.720.10">
    <property type="entry name" value="Alkaline Phosphatase, subunit A"/>
    <property type="match status" value="1"/>
</dbReference>
<evidence type="ECO:0000256" key="4">
    <source>
        <dbReference type="ARBA" id="ARBA00022837"/>
    </source>
</evidence>
<dbReference type="PANTHER" id="PTHR42693">
    <property type="entry name" value="ARYLSULFATASE FAMILY MEMBER"/>
    <property type="match status" value="1"/>
</dbReference>
<dbReference type="EMBL" id="CP017641">
    <property type="protein sequence ID" value="APZ95706.1"/>
    <property type="molecule type" value="Genomic_DNA"/>
</dbReference>
<dbReference type="PANTHER" id="PTHR42693:SF53">
    <property type="entry name" value="ENDO-4-O-SULFATASE"/>
    <property type="match status" value="1"/>
</dbReference>
<evidence type="ECO:0000256" key="2">
    <source>
        <dbReference type="ARBA" id="ARBA00022723"/>
    </source>
</evidence>
<proteinExistence type="inferred from homology"/>
<organism evidence="8 9">
    <name type="scientific">Fuerstiella marisgermanici</name>
    <dbReference type="NCBI Taxonomy" id="1891926"/>
    <lineage>
        <taxon>Bacteria</taxon>
        <taxon>Pseudomonadati</taxon>
        <taxon>Planctomycetota</taxon>
        <taxon>Planctomycetia</taxon>
        <taxon>Planctomycetales</taxon>
        <taxon>Planctomycetaceae</taxon>
        <taxon>Fuerstiella</taxon>
    </lineage>
</organism>
<dbReference type="STRING" id="1891926.Fuma_05366"/>
<comment type="similarity">
    <text evidence="1">Belongs to the sulfatase family.</text>
</comment>
<keyword evidence="2" id="KW-0479">Metal-binding</keyword>
<dbReference type="InterPro" id="IPR000917">
    <property type="entry name" value="Sulfatase_N"/>
</dbReference>
<feature type="domain" description="Sulfatase N-terminal" evidence="7">
    <location>
        <begin position="42"/>
        <end position="342"/>
    </location>
</feature>
<dbReference type="InterPro" id="IPR017850">
    <property type="entry name" value="Alkaline_phosphatase_core_sf"/>
</dbReference>
<gene>
    <name evidence="8" type="primary">atsA_36</name>
    <name evidence="8" type="ORF">Fuma_05366</name>
</gene>
<evidence type="ECO:0000313" key="8">
    <source>
        <dbReference type="EMBL" id="APZ95706.1"/>
    </source>
</evidence>
<dbReference type="SUPFAM" id="SSF53649">
    <property type="entry name" value="Alkaline phosphatase-like"/>
    <property type="match status" value="1"/>
</dbReference>
<evidence type="ECO:0000313" key="9">
    <source>
        <dbReference type="Proteomes" id="UP000187735"/>
    </source>
</evidence>
<dbReference type="OrthoDB" id="9783154at2"/>
<sequence length="501" mass="55471" precursor="true">MTRSKLNTRQPQTLCRALLFLATAAVTFTGLASRGLAETNRPNIVLCMADDQGWGDVGYYGKSIAKTPVLDEMAATGLRFDRFYAACPVCSPTRGSVMTGRHPNRFGCFEWGHSLRPQEVTIAEALKQAGYVTGHFGKWHLGSVNANSDVSPGASGFDEWVSSPNFFDLDPLMSHNGRVVRTQGEGSEVTAEAANKFIRSCAKDKQPFLAVVWFGSPHSPHAALDKDRALYADQPKALQHYYGEITAMDRSIGMLRNELKRLEIEDNTLFWYTSDNGPQGPRNRNRPGSSGGLRDRKGTLWEGGIRVPTIIEWPARIAKHRVTSVAANTVDIYPTLLDIVGVDVADQPKPLDGISILPLIDGKAAERSQPMGFWSSFSAGSGVRSSELLATLEKDQASGTTNATLLNDPANRQTRIADQLEVFAKQGLVGEAAWIDNRYKLRKIWNRKTNESRYELYDLEADTTESHDIASDMPDRVTSMKQQLKKWQQSVVQSLEGKDYR</sequence>
<dbReference type="Proteomes" id="UP000187735">
    <property type="component" value="Chromosome"/>
</dbReference>
<dbReference type="InterPro" id="IPR050738">
    <property type="entry name" value="Sulfatase"/>
</dbReference>
<keyword evidence="3 8" id="KW-0378">Hydrolase</keyword>
<dbReference type="Gene3D" id="3.30.1120.10">
    <property type="match status" value="1"/>
</dbReference>
<evidence type="ECO:0000256" key="5">
    <source>
        <dbReference type="SAM" id="MobiDB-lite"/>
    </source>
</evidence>
<dbReference type="KEGG" id="fmr:Fuma_05366"/>
<evidence type="ECO:0000256" key="6">
    <source>
        <dbReference type="SAM" id="SignalP"/>
    </source>
</evidence>
<feature type="chain" id="PRO_5012320484" evidence="6">
    <location>
        <begin position="33"/>
        <end position="501"/>
    </location>
</feature>
<dbReference type="Pfam" id="PF00884">
    <property type="entry name" value="Sulfatase"/>
    <property type="match status" value="1"/>
</dbReference>